<reference evidence="5" key="1">
    <citation type="submission" date="2022-10" db="EMBL/GenBank/DDBJ databases">
        <title>Genome sequence of Actinomyces israelii ATCC 10048.</title>
        <authorList>
            <person name="Watt R.M."/>
            <person name="Tong W.M."/>
        </authorList>
    </citation>
    <scope>NUCLEOTIDE SEQUENCE</scope>
    <source>
        <strain evidence="5">ATCC 10048</strain>
    </source>
</reference>
<dbReference type="InterPro" id="IPR003439">
    <property type="entry name" value="ABC_transporter-like_ATP-bd"/>
</dbReference>
<evidence type="ECO:0000256" key="2">
    <source>
        <dbReference type="ARBA" id="ARBA00022741"/>
    </source>
</evidence>
<dbReference type="SUPFAM" id="SSF52540">
    <property type="entry name" value="P-loop containing nucleoside triphosphate hydrolases"/>
    <property type="match status" value="1"/>
</dbReference>
<dbReference type="EMBL" id="JAPTMY010000013">
    <property type="protein sequence ID" value="MCZ0857876.1"/>
    <property type="molecule type" value="Genomic_DNA"/>
</dbReference>
<dbReference type="Proteomes" id="UP001072034">
    <property type="component" value="Unassembled WGS sequence"/>
</dbReference>
<dbReference type="PANTHER" id="PTHR24220">
    <property type="entry name" value="IMPORT ATP-BINDING PROTEIN"/>
    <property type="match status" value="1"/>
</dbReference>
<feature type="domain" description="ABC transporter" evidence="4">
    <location>
        <begin position="16"/>
        <end position="250"/>
    </location>
</feature>
<gene>
    <name evidence="5" type="ORF">OHJ16_07440</name>
</gene>
<dbReference type="InterPro" id="IPR017911">
    <property type="entry name" value="MacB-like_ATP-bd"/>
</dbReference>
<evidence type="ECO:0000313" key="6">
    <source>
        <dbReference type="Proteomes" id="UP001072034"/>
    </source>
</evidence>
<dbReference type="Pfam" id="PF00005">
    <property type="entry name" value="ABC_tran"/>
    <property type="match status" value="1"/>
</dbReference>
<dbReference type="RefSeq" id="WP_268917376.1">
    <property type="nucleotide sequence ID" value="NZ_CP124548.1"/>
</dbReference>
<dbReference type="InterPro" id="IPR003593">
    <property type="entry name" value="AAA+_ATPase"/>
</dbReference>
<name>A0ABT4I815_9ACTO</name>
<protein>
    <submittedName>
        <fullName evidence="5">ABC transporter ATP-binding protein</fullName>
    </submittedName>
</protein>
<dbReference type="InterPro" id="IPR015854">
    <property type="entry name" value="ABC_transpr_LolD-like"/>
</dbReference>
<keyword evidence="6" id="KW-1185">Reference proteome</keyword>
<evidence type="ECO:0000259" key="4">
    <source>
        <dbReference type="PROSITE" id="PS50893"/>
    </source>
</evidence>
<evidence type="ECO:0000313" key="5">
    <source>
        <dbReference type="EMBL" id="MCZ0857876.1"/>
    </source>
</evidence>
<dbReference type="InterPro" id="IPR017871">
    <property type="entry name" value="ABC_transporter-like_CS"/>
</dbReference>
<dbReference type="PANTHER" id="PTHR24220:SF685">
    <property type="entry name" value="ABC TRANSPORTER RELATED"/>
    <property type="match status" value="1"/>
</dbReference>
<keyword evidence="3 5" id="KW-0067">ATP-binding</keyword>
<accession>A0ABT4I815</accession>
<dbReference type="PROSITE" id="PS00211">
    <property type="entry name" value="ABC_TRANSPORTER_1"/>
    <property type="match status" value="1"/>
</dbReference>
<organism evidence="5 6">
    <name type="scientific">Actinomyces israelii</name>
    <dbReference type="NCBI Taxonomy" id="1659"/>
    <lineage>
        <taxon>Bacteria</taxon>
        <taxon>Bacillati</taxon>
        <taxon>Actinomycetota</taxon>
        <taxon>Actinomycetes</taxon>
        <taxon>Actinomycetales</taxon>
        <taxon>Actinomycetaceae</taxon>
        <taxon>Actinomyces</taxon>
    </lineage>
</organism>
<evidence type="ECO:0000256" key="3">
    <source>
        <dbReference type="ARBA" id="ARBA00022840"/>
    </source>
</evidence>
<dbReference type="SMART" id="SM00382">
    <property type="entry name" value="AAA"/>
    <property type="match status" value="1"/>
</dbReference>
<dbReference type="GO" id="GO:0005524">
    <property type="term" value="F:ATP binding"/>
    <property type="evidence" value="ECO:0007669"/>
    <property type="project" value="UniProtKB-KW"/>
</dbReference>
<dbReference type="InterPro" id="IPR027417">
    <property type="entry name" value="P-loop_NTPase"/>
</dbReference>
<dbReference type="CDD" id="cd03255">
    <property type="entry name" value="ABC_MJ0796_LolCDE_FtsE"/>
    <property type="match status" value="1"/>
</dbReference>
<proteinExistence type="predicted"/>
<comment type="caution">
    <text evidence="5">The sequence shown here is derived from an EMBL/GenBank/DDBJ whole genome shotgun (WGS) entry which is preliminary data.</text>
</comment>
<keyword evidence="2" id="KW-0547">Nucleotide-binding</keyword>
<dbReference type="PROSITE" id="PS50893">
    <property type="entry name" value="ABC_TRANSPORTER_2"/>
    <property type="match status" value="1"/>
</dbReference>
<sequence>MVTEFSESSESLPGVLEVSGLEFRYSAHGSLVLRGVDLSVGAGERVAVMGPSGSGKSTLLLCAAGLLRAGAGRVLLDGVDVVSASERMLTAMRRDRVAFIFQDLNLVESLTAAQNVALPGLMGGRMRSPGDVTGVLERVGLAGLEDRLPSRLSGGQRQRVAVARALVSRPAMVFADEPTGALDVRAGAAVLGQLDLLSDAGGGLLVVTHDPRVAAWADRVVWLVDGCAAGGVSGAGAAQIAGHLADLQARVEAQSRG</sequence>
<keyword evidence="1" id="KW-0813">Transport</keyword>
<dbReference type="Gene3D" id="3.40.50.300">
    <property type="entry name" value="P-loop containing nucleotide triphosphate hydrolases"/>
    <property type="match status" value="1"/>
</dbReference>
<evidence type="ECO:0000256" key="1">
    <source>
        <dbReference type="ARBA" id="ARBA00022448"/>
    </source>
</evidence>